<feature type="chain" id="PRO_5047351924" description="Flagellar basal body-associated protein FliL" evidence="2">
    <location>
        <begin position="22"/>
        <end position="177"/>
    </location>
</feature>
<evidence type="ECO:0000256" key="2">
    <source>
        <dbReference type="SAM" id="SignalP"/>
    </source>
</evidence>
<name>A0ABY7SKG9_9RHOB</name>
<keyword evidence="4" id="KW-1185">Reference proteome</keyword>
<gene>
    <name evidence="3" type="ORF">JHX87_13285</name>
</gene>
<evidence type="ECO:0000313" key="4">
    <source>
        <dbReference type="Proteomes" id="UP001219349"/>
    </source>
</evidence>
<evidence type="ECO:0000256" key="1">
    <source>
        <dbReference type="SAM" id="MobiDB-lite"/>
    </source>
</evidence>
<proteinExistence type="predicted"/>
<accession>A0ABY7SKG9</accession>
<reference evidence="3 4" key="1">
    <citation type="submission" date="2021-01" db="EMBL/GenBank/DDBJ databases">
        <title>Biogeographic distribution of Paracoccus.</title>
        <authorList>
            <person name="Hollensteiner J."/>
            <person name="Leineberger J."/>
            <person name="Brinkhoff T."/>
            <person name="Daniel R."/>
        </authorList>
    </citation>
    <scope>NUCLEOTIDE SEQUENCE [LARGE SCALE GENOMIC DNA]</scope>
    <source>
        <strain evidence="3 4">KCTC 22803</strain>
    </source>
</reference>
<protein>
    <recommendedName>
        <fullName evidence="5">Flagellar basal body-associated protein FliL</fullName>
    </recommendedName>
</protein>
<dbReference type="EMBL" id="CP067136">
    <property type="protein sequence ID" value="WCR06456.1"/>
    <property type="molecule type" value="Genomic_DNA"/>
</dbReference>
<evidence type="ECO:0000313" key="3">
    <source>
        <dbReference type="EMBL" id="WCR06456.1"/>
    </source>
</evidence>
<evidence type="ECO:0008006" key="5">
    <source>
        <dbReference type="Google" id="ProtNLM"/>
    </source>
</evidence>
<sequence length="177" mass="19292">MIKKILTLALPLLALIGGVAAGDILRPDDKMEEANAEASPEHGASKSEVASSEGSHEKKGSHKEGEEKSGEVAWFSFPNQFFVPMMRNGDMGAVMILTLSIETEQDYLEKMKEQEHRLRDALLRQLLIRANSGGFDGNFTAESTLGPLRKDLLEAVLSSTELPVSAVLIEDIARQQG</sequence>
<feature type="compositionally biased region" description="Basic and acidic residues" evidence="1">
    <location>
        <begin position="54"/>
        <end position="69"/>
    </location>
</feature>
<feature type="compositionally biased region" description="Basic and acidic residues" evidence="1">
    <location>
        <begin position="30"/>
        <end position="45"/>
    </location>
</feature>
<feature type="signal peptide" evidence="2">
    <location>
        <begin position="1"/>
        <end position="21"/>
    </location>
</feature>
<dbReference type="Proteomes" id="UP001219349">
    <property type="component" value="Chromosome"/>
</dbReference>
<feature type="region of interest" description="Disordered" evidence="1">
    <location>
        <begin position="30"/>
        <end position="69"/>
    </location>
</feature>
<dbReference type="RefSeq" id="WP_271884198.1">
    <property type="nucleotide sequence ID" value="NZ_CP067136.1"/>
</dbReference>
<organism evidence="3 4">
    <name type="scientific">Paracoccus fistulariae</name>
    <dbReference type="NCBI Taxonomy" id="658446"/>
    <lineage>
        <taxon>Bacteria</taxon>
        <taxon>Pseudomonadati</taxon>
        <taxon>Pseudomonadota</taxon>
        <taxon>Alphaproteobacteria</taxon>
        <taxon>Rhodobacterales</taxon>
        <taxon>Paracoccaceae</taxon>
        <taxon>Paracoccus</taxon>
    </lineage>
</organism>
<keyword evidence="2" id="KW-0732">Signal</keyword>